<evidence type="ECO:0008006" key="3">
    <source>
        <dbReference type="Google" id="ProtNLM"/>
    </source>
</evidence>
<dbReference type="RefSeq" id="WP_205171577.1">
    <property type="nucleotide sequence ID" value="NZ_JAFBDZ010000002.1"/>
</dbReference>
<dbReference type="Pfam" id="PF11553">
    <property type="entry name" value="DUF3231"/>
    <property type="match status" value="1"/>
</dbReference>
<evidence type="ECO:0000313" key="2">
    <source>
        <dbReference type="Proteomes" id="UP001646157"/>
    </source>
</evidence>
<dbReference type="Gene3D" id="1.20.1260.10">
    <property type="match status" value="1"/>
</dbReference>
<organism evidence="1 2">
    <name type="scientific">Rossellomorea pakistanensis</name>
    <dbReference type="NCBI Taxonomy" id="992288"/>
    <lineage>
        <taxon>Bacteria</taxon>
        <taxon>Bacillati</taxon>
        <taxon>Bacillota</taxon>
        <taxon>Bacilli</taxon>
        <taxon>Bacillales</taxon>
        <taxon>Bacillaceae</taxon>
        <taxon>Rossellomorea</taxon>
    </lineage>
</organism>
<reference evidence="1 2" key="1">
    <citation type="submission" date="2021-01" db="EMBL/GenBank/DDBJ databases">
        <title>Genomic Encyclopedia of Type Strains, Phase IV (KMG-IV): sequencing the most valuable type-strain genomes for metagenomic binning, comparative biology and taxonomic classification.</title>
        <authorList>
            <person name="Goeker M."/>
        </authorList>
    </citation>
    <scope>NUCLEOTIDE SEQUENCE [LARGE SCALE GENOMIC DNA]</scope>
    <source>
        <strain evidence="1 2">DSM 24834</strain>
    </source>
</reference>
<proteinExistence type="predicted"/>
<sequence length="182" mass="20315">MTTVFEAVKDFLQISLDNEPKNPLHVGEVMSCWLYQTLMDEATVYIQIGLNTSTDDDVLKILKESLNQCDTQGKRFKDFMKKEGVSLPPTSEQRPNSEPNGVPLGVKLTDDEIMNGLSMKTVAAVTTCASAASQSVRNDVAALFTQCMLEKMKFGSSLKDLMRKRGWIKVPPYYYPPGLPKQ</sequence>
<protein>
    <recommendedName>
        <fullName evidence="3">DUF3231 family protein</fullName>
    </recommendedName>
</protein>
<dbReference type="InterPro" id="IPR012347">
    <property type="entry name" value="Ferritin-like"/>
</dbReference>
<accession>A0ABS2ND64</accession>
<dbReference type="EMBL" id="JAFBDZ010000002">
    <property type="protein sequence ID" value="MBM7585506.1"/>
    <property type="molecule type" value="Genomic_DNA"/>
</dbReference>
<evidence type="ECO:0000313" key="1">
    <source>
        <dbReference type="EMBL" id="MBM7585506.1"/>
    </source>
</evidence>
<gene>
    <name evidence="1" type="ORF">JOC86_002048</name>
</gene>
<comment type="caution">
    <text evidence="1">The sequence shown here is derived from an EMBL/GenBank/DDBJ whole genome shotgun (WGS) entry which is preliminary data.</text>
</comment>
<dbReference type="InterPro" id="IPR021617">
    <property type="entry name" value="DUF3231"/>
</dbReference>
<dbReference type="Proteomes" id="UP001646157">
    <property type="component" value="Unassembled WGS sequence"/>
</dbReference>
<name>A0ABS2ND64_9BACI</name>
<keyword evidence="2" id="KW-1185">Reference proteome</keyword>